<evidence type="ECO:0000313" key="2">
    <source>
        <dbReference type="EMBL" id="MBE9190429.1"/>
    </source>
</evidence>
<dbReference type="EMBL" id="JADEWN010000016">
    <property type="protein sequence ID" value="MBE9190429.1"/>
    <property type="molecule type" value="Genomic_DNA"/>
</dbReference>
<feature type="region of interest" description="Disordered" evidence="1">
    <location>
        <begin position="61"/>
        <end position="103"/>
    </location>
</feature>
<feature type="compositionally biased region" description="Acidic residues" evidence="1">
    <location>
        <begin position="89"/>
        <end position="103"/>
    </location>
</feature>
<evidence type="ECO:0000256" key="1">
    <source>
        <dbReference type="SAM" id="MobiDB-lite"/>
    </source>
</evidence>
<feature type="compositionally biased region" description="Polar residues" evidence="1">
    <location>
        <begin position="64"/>
        <end position="80"/>
    </location>
</feature>
<reference evidence="2 3" key="1">
    <citation type="submission" date="2020-10" db="EMBL/GenBank/DDBJ databases">
        <authorList>
            <person name="Castelo-Branco R."/>
            <person name="Eusebio N."/>
            <person name="Adriana R."/>
            <person name="Vieira A."/>
            <person name="Brugerolle De Fraissinette N."/>
            <person name="Rezende De Castro R."/>
            <person name="Schneider M.P."/>
            <person name="Vasconcelos V."/>
            <person name="Leao P.N."/>
        </authorList>
    </citation>
    <scope>NUCLEOTIDE SEQUENCE [LARGE SCALE GENOMIC DNA]</scope>
    <source>
        <strain evidence="2 3">LEGE 06123</strain>
    </source>
</reference>
<dbReference type="Proteomes" id="UP000651156">
    <property type="component" value="Unassembled WGS sequence"/>
</dbReference>
<proteinExistence type="predicted"/>
<dbReference type="RefSeq" id="WP_193931607.1">
    <property type="nucleotide sequence ID" value="NZ_CAWPMZ010000034.1"/>
</dbReference>
<comment type="caution">
    <text evidence="2">The sequence shown here is derived from an EMBL/GenBank/DDBJ whole genome shotgun (WGS) entry which is preliminary data.</text>
</comment>
<gene>
    <name evidence="2" type="ORF">IQ230_08660</name>
</gene>
<keyword evidence="3" id="KW-1185">Reference proteome</keyword>
<evidence type="ECO:0000313" key="3">
    <source>
        <dbReference type="Proteomes" id="UP000651156"/>
    </source>
</evidence>
<name>A0ABR9UQ69_9CHRO</name>
<sequence length="125" mass="14037">MPGFGDVVQRAFYLGVGLASYAGEKAGVKLAELRSQAQKLADEMVSRGEMTTDEAKRFVEDLMQQAQQPSANEPSSSAQNREPRRIEILTDDEPTTVQQEDQDVDSLRQQVLGLQEELQRLKRQQ</sequence>
<protein>
    <submittedName>
        <fullName evidence="2">Phasin family protein</fullName>
    </submittedName>
</protein>
<accession>A0ABR9UQ69</accession>
<organism evidence="2 3">
    <name type="scientific">Gloeocapsopsis crepidinum LEGE 06123</name>
    <dbReference type="NCBI Taxonomy" id="588587"/>
    <lineage>
        <taxon>Bacteria</taxon>
        <taxon>Bacillati</taxon>
        <taxon>Cyanobacteriota</taxon>
        <taxon>Cyanophyceae</taxon>
        <taxon>Oscillatoriophycideae</taxon>
        <taxon>Chroococcales</taxon>
        <taxon>Chroococcaceae</taxon>
        <taxon>Gloeocapsopsis</taxon>
    </lineage>
</organism>